<keyword evidence="1" id="KW-0812">Transmembrane</keyword>
<keyword evidence="1" id="KW-1133">Transmembrane helix</keyword>
<evidence type="ECO:0000313" key="2">
    <source>
        <dbReference type="EMBL" id="CAD8191356.1"/>
    </source>
</evidence>
<reference evidence="2" key="1">
    <citation type="submission" date="2021-01" db="EMBL/GenBank/DDBJ databases">
        <authorList>
            <consortium name="Genoscope - CEA"/>
            <person name="William W."/>
        </authorList>
    </citation>
    <scope>NUCLEOTIDE SEQUENCE</scope>
</reference>
<dbReference type="AlphaFoldDB" id="A0A8S1WZF6"/>
<name>A0A8S1WZF6_9CILI</name>
<comment type="caution">
    <text evidence="2">The sequence shown here is derived from an EMBL/GenBank/DDBJ whole genome shotgun (WGS) entry which is preliminary data.</text>
</comment>
<evidence type="ECO:0000313" key="3">
    <source>
        <dbReference type="Proteomes" id="UP000689195"/>
    </source>
</evidence>
<organism evidence="2 3">
    <name type="scientific">Paramecium pentaurelia</name>
    <dbReference type="NCBI Taxonomy" id="43138"/>
    <lineage>
        <taxon>Eukaryota</taxon>
        <taxon>Sar</taxon>
        <taxon>Alveolata</taxon>
        <taxon>Ciliophora</taxon>
        <taxon>Intramacronucleata</taxon>
        <taxon>Oligohymenophorea</taxon>
        <taxon>Peniculida</taxon>
        <taxon>Parameciidae</taxon>
        <taxon>Paramecium</taxon>
    </lineage>
</organism>
<accession>A0A8S1WZF6</accession>
<proteinExistence type="predicted"/>
<evidence type="ECO:0000256" key="1">
    <source>
        <dbReference type="SAM" id="Phobius"/>
    </source>
</evidence>
<keyword evidence="3" id="KW-1185">Reference proteome</keyword>
<keyword evidence="1" id="KW-0472">Membrane</keyword>
<dbReference type="OrthoDB" id="296301at2759"/>
<feature type="transmembrane region" description="Helical" evidence="1">
    <location>
        <begin position="200"/>
        <end position="221"/>
    </location>
</feature>
<protein>
    <recommendedName>
        <fullName evidence="4">Transmembrane protein</fullName>
    </recommendedName>
</protein>
<sequence>MSGSHQFNSKYCKVLSNQVGIQVFSVVIHTQFYFFLSQASLIKTQNIFQQKFLQNYNLEIGIICSTQEYKNSLKYIIQAKIYKCLLGEQRVDNGCQICESNQDFYSGTYNSINCFIFDKEYFRRLLQIKQSQWKDIGDQIIYQMNLLYFMFKNNKDLLRKMECWRCIFSVICSCSTKLRKFQLISFQIKSRSSGYSNKMLLNYLWIFSFILSLNISFSFQFNFVNQVRNQSYSMANNLYCYFKDKQNNNKNKMIFSSKNIISKKSNFQLEYFIFQSIIPTSNNRLFKNCFKLIQNLQIKFYRMHDLQQLLKKQISQCCLHSRI</sequence>
<dbReference type="Proteomes" id="UP000689195">
    <property type="component" value="Unassembled WGS sequence"/>
</dbReference>
<dbReference type="EMBL" id="CAJJDO010000098">
    <property type="protein sequence ID" value="CAD8191356.1"/>
    <property type="molecule type" value="Genomic_DNA"/>
</dbReference>
<gene>
    <name evidence="2" type="ORF">PPENT_87.1.T0980213</name>
</gene>
<evidence type="ECO:0008006" key="4">
    <source>
        <dbReference type="Google" id="ProtNLM"/>
    </source>
</evidence>